<organism evidence="6 7">
    <name type="scientific">Streptomyces marispadix</name>
    <dbReference type="NCBI Taxonomy" id="2922868"/>
    <lineage>
        <taxon>Bacteria</taxon>
        <taxon>Bacillati</taxon>
        <taxon>Actinomycetota</taxon>
        <taxon>Actinomycetes</taxon>
        <taxon>Kitasatosporales</taxon>
        <taxon>Streptomycetaceae</taxon>
        <taxon>Streptomyces</taxon>
    </lineage>
</organism>
<evidence type="ECO:0000313" key="7">
    <source>
        <dbReference type="Proteomes" id="UP001166784"/>
    </source>
</evidence>
<feature type="domain" description="G5" evidence="5">
    <location>
        <begin position="298"/>
        <end position="378"/>
    </location>
</feature>
<evidence type="ECO:0000313" key="6">
    <source>
        <dbReference type="EMBL" id="MCH6160740.1"/>
    </source>
</evidence>
<protein>
    <submittedName>
        <fullName evidence="6">Ubiquitin-like domain-containing protein</fullName>
    </submittedName>
</protein>
<keyword evidence="3" id="KW-0378">Hydrolase</keyword>
<gene>
    <name evidence="6" type="ORF">MMA15_10095</name>
</gene>
<dbReference type="SMART" id="SM01208">
    <property type="entry name" value="G5"/>
    <property type="match status" value="1"/>
</dbReference>
<evidence type="ECO:0000256" key="3">
    <source>
        <dbReference type="ARBA" id="ARBA00022801"/>
    </source>
</evidence>
<keyword evidence="2" id="KW-0732">Signal</keyword>
<name>A0ABS9SWS1_9ACTN</name>
<comment type="caution">
    <text evidence="6">The sequence shown here is derived from an EMBL/GenBank/DDBJ whole genome shotgun (WGS) entry which is preliminary data.</text>
</comment>
<evidence type="ECO:0000256" key="4">
    <source>
        <dbReference type="SAM" id="MobiDB-lite"/>
    </source>
</evidence>
<feature type="compositionally biased region" description="Basic and acidic residues" evidence="4">
    <location>
        <begin position="54"/>
        <end position="63"/>
    </location>
</feature>
<dbReference type="InterPro" id="IPR011098">
    <property type="entry name" value="G5_dom"/>
</dbReference>
<sequence>MPVRAPIPPRVPPPRHARPAPPAPAPPPHWSSSPAPAPASPPPYTPHGPYAPHGPHDPHDPHTPRTSLSPEQLAQDRPPEGGRAAVRRAARDRSRARRAAQRPEVLRRLVPQALVVAFLAGGTSAFVAYDKEVELTVDGTPRTLHTFADDVGELLAEEDLDLGAHDSVGPSPRRQLADGDEISFSHGRPLDLTLDGTRRRVWTTERTVHDALRRMGVRTRGAALSLAPSADIPRTGLTLEVRTQRTVTFLADGHEKSVRTNAGSVLEALTEAGIELDGLDTTSAPMDSFPRDGQTVTVMRITGSEKVKEERIPFKTVRHADPGLPEGTEVVARAGRTGLRRVTYRLRTVNGVREKPRRIAVEVLRRPRKQIVRVGTLPLSRSVPGADHLDWTALARCESGGRPRAVDSSGRHGGLYQLDAPTWRSLGGGGRPQEATAQEQTYRAKKLYVSKGASPWPYCGRKLSR</sequence>
<feature type="compositionally biased region" description="Pro residues" evidence="4">
    <location>
        <begin position="1"/>
        <end position="12"/>
    </location>
</feature>
<dbReference type="Gene3D" id="1.10.530.10">
    <property type="match status" value="1"/>
</dbReference>
<evidence type="ECO:0000256" key="2">
    <source>
        <dbReference type="ARBA" id="ARBA00022729"/>
    </source>
</evidence>
<comment type="similarity">
    <text evidence="1">Belongs to the transglycosylase family. Rpf subfamily.</text>
</comment>
<dbReference type="InterPro" id="IPR051933">
    <property type="entry name" value="Resuscitation_pf_RpfB"/>
</dbReference>
<dbReference type="Pfam" id="PF07501">
    <property type="entry name" value="G5"/>
    <property type="match status" value="1"/>
</dbReference>
<dbReference type="Gene3D" id="2.20.230.10">
    <property type="entry name" value="Resuscitation-promoting factor rpfb"/>
    <property type="match status" value="1"/>
</dbReference>
<feature type="region of interest" description="Disordered" evidence="4">
    <location>
        <begin position="1"/>
        <end position="102"/>
    </location>
</feature>
<keyword evidence="7" id="KW-1185">Reference proteome</keyword>
<dbReference type="Pfam" id="PF06737">
    <property type="entry name" value="Transglycosylas"/>
    <property type="match status" value="1"/>
</dbReference>
<evidence type="ECO:0000256" key="1">
    <source>
        <dbReference type="ARBA" id="ARBA00010830"/>
    </source>
</evidence>
<dbReference type="InterPro" id="IPR007137">
    <property type="entry name" value="DUF348"/>
</dbReference>
<dbReference type="PANTHER" id="PTHR39160">
    <property type="entry name" value="CELL WALL-BINDING PROTEIN YOCH"/>
    <property type="match status" value="1"/>
</dbReference>
<proteinExistence type="inferred from homology"/>
<dbReference type="SUPFAM" id="SSF53955">
    <property type="entry name" value="Lysozyme-like"/>
    <property type="match status" value="1"/>
</dbReference>
<dbReference type="PROSITE" id="PS51109">
    <property type="entry name" value="G5"/>
    <property type="match status" value="1"/>
</dbReference>
<feature type="region of interest" description="Disordered" evidence="4">
    <location>
        <begin position="163"/>
        <end position="182"/>
    </location>
</feature>
<dbReference type="Pfam" id="PF03990">
    <property type="entry name" value="DUF348"/>
    <property type="match status" value="3"/>
</dbReference>
<feature type="compositionally biased region" description="Pro residues" evidence="4">
    <location>
        <begin position="19"/>
        <end position="46"/>
    </location>
</feature>
<dbReference type="EMBL" id="JAKWJU010000002">
    <property type="protein sequence ID" value="MCH6160740.1"/>
    <property type="molecule type" value="Genomic_DNA"/>
</dbReference>
<reference evidence="6" key="2">
    <citation type="journal article" date="2023" name="Int. J. Syst. Evol. Microbiol.">
        <title>Streptomyces marispadix sp. nov., isolated from marine beach sediment of the Northern Coast of Portugal.</title>
        <authorList>
            <person name="dos Santos J.D.N."/>
            <person name="Vitorino I.R."/>
            <person name="Kallscheuer N."/>
            <person name="Srivastava A."/>
            <person name="Krautwurst S."/>
            <person name="Marz M."/>
            <person name="Jogler C."/>
            <person name="Lobo Da Cunha A."/>
            <person name="Catita J."/>
            <person name="Goncalves H."/>
            <person name="Gonzalez I."/>
            <person name="Reyes F."/>
            <person name="Lage O.M."/>
        </authorList>
    </citation>
    <scope>NUCLEOTIDE SEQUENCE</scope>
    <source>
        <strain evidence="6">M600PL45_2</strain>
    </source>
</reference>
<reference evidence="6" key="1">
    <citation type="submission" date="2022-03" db="EMBL/GenBank/DDBJ databases">
        <authorList>
            <person name="Santos J.D.N."/>
            <person name="Kallscheuer N."/>
            <person name="Jogler C."/>
            <person name="Lage O.M."/>
        </authorList>
    </citation>
    <scope>NUCLEOTIDE SEQUENCE</scope>
    <source>
        <strain evidence="6">M600PL45_2</strain>
    </source>
</reference>
<dbReference type="Proteomes" id="UP001166784">
    <property type="component" value="Unassembled WGS sequence"/>
</dbReference>
<dbReference type="InterPro" id="IPR023346">
    <property type="entry name" value="Lysozyme-like_dom_sf"/>
</dbReference>
<dbReference type="InterPro" id="IPR010618">
    <property type="entry name" value="RPF"/>
</dbReference>
<evidence type="ECO:0000259" key="5">
    <source>
        <dbReference type="PROSITE" id="PS51109"/>
    </source>
</evidence>
<dbReference type="CDD" id="cd13925">
    <property type="entry name" value="RPF"/>
    <property type="match status" value="1"/>
</dbReference>
<dbReference type="PANTHER" id="PTHR39160:SF4">
    <property type="entry name" value="RESUSCITATION-PROMOTING FACTOR RPFB"/>
    <property type="match status" value="1"/>
</dbReference>
<feature type="compositionally biased region" description="Basic residues" evidence="4">
    <location>
        <begin position="85"/>
        <end position="100"/>
    </location>
</feature>
<accession>A0ABS9SWS1</accession>